<dbReference type="PANTHER" id="PTHR46980">
    <property type="entry name" value="TRICALBIN-1-RELATED"/>
    <property type="match status" value="1"/>
</dbReference>
<feature type="region of interest" description="Disordered" evidence="11">
    <location>
        <begin position="879"/>
        <end position="958"/>
    </location>
</feature>
<dbReference type="SUPFAM" id="SSF49562">
    <property type="entry name" value="C2 domain (Calcium/lipid-binding domain, CaLB)"/>
    <property type="match status" value="5"/>
</dbReference>
<dbReference type="InterPro" id="IPR037761">
    <property type="entry name" value="C2A_Tricalbin"/>
</dbReference>
<protein>
    <recommendedName>
        <fullName evidence="17">Tricalbin</fullName>
    </recommendedName>
</protein>
<feature type="domain" description="C2" evidence="13">
    <location>
        <begin position="439"/>
        <end position="559"/>
    </location>
</feature>
<feature type="region of interest" description="Disordered" evidence="11">
    <location>
        <begin position="1"/>
        <end position="117"/>
    </location>
</feature>
<evidence type="ECO:0000256" key="9">
    <source>
        <dbReference type="ARBA" id="ARBA00023121"/>
    </source>
</evidence>
<feature type="compositionally biased region" description="Polar residues" evidence="11">
    <location>
        <begin position="896"/>
        <end position="921"/>
    </location>
</feature>
<dbReference type="PROSITE" id="PS50004">
    <property type="entry name" value="C2"/>
    <property type="match status" value="4"/>
</dbReference>
<dbReference type="InterPro" id="IPR031468">
    <property type="entry name" value="SMP_LBD"/>
</dbReference>
<dbReference type="Gene3D" id="2.60.40.150">
    <property type="entry name" value="C2 domain"/>
    <property type="match status" value="4"/>
</dbReference>
<evidence type="ECO:0000256" key="4">
    <source>
        <dbReference type="ARBA" id="ARBA00022692"/>
    </source>
</evidence>
<feature type="domain" description="SMP-LTD" evidence="14">
    <location>
        <begin position="239"/>
        <end position="444"/>
    </location>
</feature>
<dbReference type="Pfam" id="PF00168">
    <property type="entry name" value="C2"/>
    <property type="match status" value="5"/>
</dbReference>
<name>A0ABR4A873_9LECA</name>
<evidence type="ECO:0000259" key="14">
    <source>
        <dbReference type="PROSITE" id="PS51847"/>
    </source>
</evidence>
<dbReference type="CDD" id="cd04045">
    <property type="entry name" value="C2C_Tricalbin-like"/>
    <property type="match status" value="1"/>
</dbReference>
<evidence type="ECO:0000256" key="11">
    <source>
        <dbReference type="SAM" id="MobiDB-lite"/>
    </source>
</evidence>
<dbReference type="InterPro" id="IPR056910">
    <property type="entry name" value="TCB1-3_C2"/>
</dbReference>
<gene>
    <name evidence="15" type="ORF">N7G274_005193</name>
</gene>
<keyword evidence="2" id="KW-0813">Transport</keyword>
<dbReference type="CDD" id="cd21678">
    <property type="entry name" value="SMP_TCB"/>
    <property type="match status" value="1"/>
</dbReference>
<organism evidence="15 16">
    <name type="scientific">Stereocaulon virgatum</name>
    <dbReference type="NCBI Taxonomy" id="373712"/>
    <lineage>
        <taxon>Eukaryota</taxon>
        <taxon>Fungi</taxon>
        <taxon>Dikarya</taxon>
        <taxon>Ascomycota</taxon>
        <taxon>Pezizomycotina</taxon>
        <taxon>Lecanoromycetes</taxon>
        <taxon>OSLEUM clade</taxon>
        <taxon>Lecanoromycetidae</taxon>
        <taxon>Lecanorales</taxon>
        <taxon>Lecanorineae</taxon>
        <taxon>Stereocaulaceae</taxon>
        <taxon>Stereocaulon</taxon>
    </lineage>
</organism>
<keyword evidence="8" id="KW-0445">Lipid transport</keyword>
<dbReference type="CDD" id="cd04052">
    <property type="entry name" value="C2B_Tricalbin-like"/>
    <property type="match status" value="1"/>
</dbReference>
<evidence type="ECO:0000313" key="15">
    <source>
        <dbReference type="EMBL" id="KAL2042005.1"/>
    </source>
</evidence>
<comment type="subcellular location">
    <subcellularLocation>
        <location evidence="1">Endoplasmic reticulum membrane</location>
    </subcellularLocation>
</comment>
<keyword evidence="6" id="KW-0256">Endoplasmic reticulum</keyword>
<dbReference type="InterPro" id="IPR037765">
    <property type="entry name" value="C2B_Tricalbin"/>
</dbReference>
<evidence type="ECO:0000256" key="1">
    <source>
        <dbReference type="ARBA" id="ARBA00004586"/>
    </source>
</evidence>
<sequence length="1481" mass="163189">MMSNLTSRAGELKSQGAAEASRDPNSKVTAEDAEQLITEESKKAGVAAFQFDPNASPEDKAAQARSHVPPGFHHDKKPKGVGLATDIDDGTPDQYDLPPPSKEGAIPASPPADGTSNMPNGHINHEEHERYIQKTGWAPRFGQGSITEEEAGASVLDHATLLETKLDEKFFGDWYHNAAVIIFACLSSWVVALLGGGLGWIFIIMAICATYYRTSIRRVRRNFRDDVTREMAKSRLETDTESLEWINSFLVKFWPIYAPVLCDTIINSVDQVLSTSTPAFLDSMRMKVFTLGSKPPRMDHVKTYPKAEDDTVLMDWKFSFTPNDTMDLTARQLKNKINPKVVLEIRLGKGVISHGMDIIVEDFAFSGLMRVKVKLQIPFPHIEKVEICFLGKPDIDYVCKPLGGDTLGFDINFIPGLEGFIKEQIHGNLGPIMYDPNVFPIEIAKMLAGNPVDQAIGVLAITIHGAQGLKNSDKLAGTPDPYAVVSLNSREPLGKTKTIKENANPRWNDTMHLIITSLKDSLTLQVYDWNEYRKDKELGTATFPLDQLESITEHENLQLEVMANGKNRGIVQADVRFFPVLEGTKTEDGTVGPAPESNTGIARLTVEQAKDLDGTKSLIGQLNPYAILILNGKEMHTTRKLKRTNNPIWDNGSKEFLVTDRKAARLGWVIKDDRDLGADPILGTYQIKLDDMLQLMDKGQEWYNLAGAKTGRAKMMLQWKPVALKGGLGGSGGYITPIGVMRFHFISARDLRNVETMGKSDPYARVLLSGVEKGKTVAFQNNLNPEWDEIIYVPIHSPREKLTVEVMDQETTGKDRTLGLLEIPTADYVHQADNGEYEVHDEKRQLAQPLRTSGKGSPKGTLNYTVSFYPTLNIVDPEEEEAEKAKEEEAALKPSVNGTPGSTKGRSRSSTVNGSAIAPSSNEKDRELGRIDTSLAKQLSKNEKEQEEVQGDGPKAPPKLRLSIEELIKYESGLLIFKIIEGTFAKSDVRLEVLIDDYVFPAYNTSKARSRHTVFGETGDAFIRELDVSRVTLRLNEKQDKKGEGDHDEHTIAKLHGNTMDVLQRCLHKPTELVLKGAEGTISRITVNMKYIPIKMDLDPSESINNMGTLRVDILDAADLPAADRNGFSDPYCKFNLNGKEIYKTKTQKKTLHPAWNEYFECPVKSRTAAKFKVSVMDWDMGEKDDLLGEAAINLNLLEPFKPQEIVLTLDGKSGVLRLKMLFKPDYVTRSRQGSSTFSGTFAAPGKIVGAPVKGVGMVGGGVVKGASFLRHGFKRNKDSRDVSNGNVEPPEEMTINGDSAMSTPQRATPMIDRSPSTPKRTTSFGAASAMSAAGGAPGKPEAGTAMFMVQSASGYPASSKIQVHVKQISPKGTKEVHKTKAIKSSSGEIEWEHEMFKVICSPDTQFQVMVEDDKLLGGHKLGEALFFIDDSPAGSEKTVKVGEGSVVIKTTFMPAEDGFPDSPKSRRSFLSKRSRDVTPS</sequence>
<reference evidence="15 16" key="1">
    <citation type="submission" date="2024-09" db="EMBL/GenBank/DDBJ databases">
        <title>Rethinking Asexuality: The Enigmatic Case of Functional Sexual Genes in Lepraria (Stereocaulaceae).</title>
        <authorList>
            <person name="Doellman M."/>
            <person name="Sun Y."/>
            <person name="Barcenas-Pena A."/>
            <person name="Lumbsch H.T."/>
            <person name="Grewe F."/>
        </authorList>
    </citation>
    <scope>NUCLEOTIDE SEQUENCE [LARGE SCALE GENOMIC DNA]</scope>
    <source>
        <strain evidence="15 16">Mercado 3170</strain>
    </source>
</reference>
<evidence type="ECO:0000256" key="2">
    <source>
        <dbReference type="ARBA" id="ARBA00022448"/>
    </source>
</evidence>
<feature type="compositionally biased region" description="Low complexity" evidence="11">
    <location>
        <begin position="1324"/>
        <end position="1340"/>
    </location>
</feature>
<feature type="domain" description="C2" evidence="13">
    <location>
        <begin position="1090"/>
        <end position="1210"/>
    </location>
</feature>
<evidence type="ECO:0000256" key="6">
    <source>
        <dbReference type="ARBA" id="ARBA00022824"/>
    </source>
</evidence>
<comment type="caution">
    <text evidence="15">The sequence shown here is derived from an EMBL/GenBank/DDBJ whole genome shotgun (WGS) entry which is preliminary data.</text>
</comment>
<dbReference type="CDD" id="cd04040">
    <property type="entry name" value="C2D_Tricalbin-like"/>
    <property type="match status" value="1"/>
</dbReference>
<dbReference type="Proteomes" id="UP001590950">
    <property type="component" value="Unassembled WGS sequence"/>
</dbReference>
<keyword evidence="4 12" id="KW-0812">Transmembrane</keyword>
<dbReference type="Pfam" id="PF24920">
    <property type="entry name" value="C2_TCB1"/>
    <property type="match status" value="1"/>
</dbReference>
<evidence type="ECO:0000313" key="16">
    <source>
        <dbReference type="Proteomes" id="UP001590950"/>
    </source>
</evidence>
<dbReference type="InterPro" id="IPR017147">
    <property type="entry name" value="Tricalbin"/>
</dbReference>
<evidence type="ECO:0000256" key="8">
    <source>
        <dbReference type="ARBA" id="ARBA00023055"/>
    </source>
</evidence>
<feature type="region of interest" description="Disordered" evidence="11">
    <location>
        <begin position="1456"/>
        <end position="1481"/>
    </location>
</feature>
<keyword evidence="3" id="KW-0597">Phosphoprotein</keyword>
<evidence type="ECO:0000256" key="3">
    <source>
        <dbReference type="ARBA" id="ARBA00022553"/>
    </source>
</evidence>
<dbReference type="CDD" id="cd04044">
    <property type="entry name" value="C2A_Tricalbin-like"/>
    <property type="match status" value="1"/>
</dbReference>
<evidence type="ECO:0000256" key="10">
    <source>
        <dbReference type="ARBA" id="ARBA00023136"/>
    </source>
</evidence>
<evidence type="ECO:0000256" key="12">
    <source>
        <dbReference type="SAM" id="Phobius"/>
    </source>
</evidence>
<keyword evidence="9" id="KW-0446">Lipid-binding</keyword>
<dbReference type="PIRSF" id="PIRSF037232">
    <property type="entry name" value="Tricalbin"/>
    <property type="match status" value="1"/>
</dbReference>
<keyword evidence="10 12" id="KW-0472">Membrane</keyword>
<feature type="region of interest" description="Disordered" evidence="11">
    <location>
        <begin position="1276"/>
        <end position="1340"/>
    </location>
</feature>
<dbReference type="InterPro" id="IPR052455">
    <property type="entry name" value="Tricalbin_domain"/>
</dbReference>
<accession>A0ABR4A873</accession>
<dbReference type="InterPro" id="IPR037762">
    <property type="entry name" value="C2C_Tricalbin"/>
</dbReference>
<keyword evidence="5" id="KW-0677">Repeat</keyword>
<feature type="domain" description="C2" evidence="13">
    <location>
        <begin position="720"/>
        <end position="840"/>
    </location>
</feature>
<evidence type="ECO:0008006" key="17">
    <source>
        <dbReference type="Google" id="ProtNLM"/>
    </source>
</evidence>
<keyword evidence="16" id="KW-1185">Reference proteome</keyword>
<evidence type="ECO:0000259" key="13">
    <source>
        <dbReference type="PROSITE" id="PS50004"/>
    </source>
</evidence>
<dbReference type="PANTHER" id="PTHR46980:SF2">
    <property type="entry name" value="TRICALBIN-1-RELATED"/>
    <property type="match status" value="1"/>
</dbReference>
<dbReference type="InterPro" id="IPR035892">
    <property type="entry name" value="C2_domain_sf"/>
</dbReference>
<dbReference type="SMART" id="SM00239">
    <property type="entry name" value="C2"/>
    <property type="match status" value="5"/>
</dbReference>
<dbReference type="Pfam" id="PF25669">
    <property type="entry name" value="SMP_MUG190-like"/>
    <property type="match status" value="2"/>
</dbReference>
<dbReference type="EMBL" id="JBEFKJ010000015">
    <property type="protein sequence ID" value="KAL2042005.1"/>
    <property type="molecule type" value="Genomic_DNA"/>
</dbReference>
<keyword evidence="7 12" id="KW-1133">Transmembrane helix</keyword>
<feature type="domain" description="C2" evidence="13">
    <location>
        <begin position="587"/>
        <end position="703"/>
    </location>
</feature>
<feature type="compositionally biased region" description="Polar residues" evidence="11">
    <location>
        <begin position="1297"/>
        <end position="1307"/>
    </location>
</feature>
<dbReference type="InterPro" id="IPR000008">
    <property type="entry name" value="C2_dom"/>
</dbReference>
<proteinExistence type="predicted"/>
<dbReference type="InterPro" id="IPR037756">
    <property type="entry name" value="C2D_Tricalbin"/>
</dbReference>
<dbReference type="PROSITE" id="PS51847">
    <property type="entry name" value="SMP"/>
    <property type="match status" value="1"/>
</dbReference>
<feature type="transmembrane region" description="Helical" evidence="12">
    <location>
        <begin position="179"/>
        <end position="212"/>
    </location>
</feature>
<evidence type="ECO:0000256" key="5">
    <source>
        <dbReference type="ARBA" id="ARBA00022737"/>
    </source>
</evidence>
<evidence type="ECO:0000256" key="7">
    <source>
        <dbReference type="ARBA" id="ARBA00022989"/>
    </source>
</evidence>